<organism evidence="2">
    <name type="scientific">Oppiella nova</name>
    <dbReference type="NCBI Taxonomy" id="334625"/>
    <lineage>
        <taxon>Eukaryota</taxon>
        <taxon>Metazoa</taxon>
        <taxon>Ecdysozoa</taxon>
        <taxon>Arthropoda</taxon>
        <taxon>Chelicerata</taxon>
        <taxon>Arachnida</taxon>
        <taxon>Acari</taxon>
        <taxon>Acariformes</taxon>
        <taxon>Sarcoptiformes</taxon>
        <taxon>Oribatida</taxon>
        <taxon>Brachypylina</taxon>
        <taxon>Oppioidea</taxon>
        <taxon>Oppiidae</taxon>
        <taxon>Oppiella</taxon>
    </lineage>
</organism>
<keyword evidence="3" id="KW-1185">Reference proteome</keyword>
<protein>
    <submittedName>
        <fullName evidence="2">Uncharacterized protein</fullName>
    </submittedName>
</protein>
<keyword evidence="1" id="KW-0175">Coiled coil</keyword>
<dbReference type="OrthoDB" id="6535366at2759"/>
<evidence type="ECO:0000256" key="1">
    <source>
        <dbReference type="SAM" id="Coils"/>
    </source>
</evidence>
<evidence type="ECO:0000313" key="2">
    <source>
        <dbReference type="EMBL" id="CAD7648534.1"/>
    </source>
</evidence>
<dbReference type="Proteomes" id="UP000728032">
    <property type="component" value="Unassembled WGS sequence"/>
</dbReference>
<evidence type="ECO:0000313" key="3">
    <source>
        <dbReference type="Proteomes" id="UP000728032"/>
    </source>
</evidence>
<reference evidence="2" key="1">
    <citation type="submission" date="2020-11" db="EMBL/GenBank/DDBJ databases">
        <authorList>
            <person name="Tran Van P."/>
        </authorList>
    </citation>
    <scope>NUCLEOTIDE SEQUENCE</scope>
</reference>
<accession>A0A7R9LV50</accession>
<dbReference type="EMBL" id="OC918028">
    <property type="protein sequence ID" value="CAD7648534.1"/>
    <property type="molecule type" value="Genomic_DNA"/>
</dbReference>
<name>A0A7R9LV50_9ACAR</name>
<feature type="coiled-coil region" evidence="1">
    <location>
        <begin position="81"/>
        <end position="108"/>
    </location>
</feature>
<proteinExistence type="predicted"/>
<sequence length="188" mass="21991">MILAEMAYERNVLNESKQQSEKPTLTTCETVSKLSLLAAYDDMCRNGNSFIDNMSDENVIKEMVDKCEHMRREWQSTRKELTQLSDENQNLKLSVKQMANDLRRERSRRKAFHKKLLVLGNQYELLREFVISNIRDNRNIEKLFSQLNLTSGELSDEPSDYQSSDEIDMSLPAYMEYRSSRTDSVLNS</sequence>
<dbReference type="EMBL" id="CAJPVJ010003203">
    <property type="protein sequence ID" value="CAG2167293.1"/>
    <property type="molecule type" value="Genomic_DNA"/>
</dbReference>
<dbReference type="AlphaFoldDB" id="A0A7R9LV50"/>
<gene>
    <name evidence="2" type="ORF">ONB1V03_LOCUS6802</name>
</gene>